<dbReference type="SUPFAM" id="SSF57262">
    <property type="entry name" value="Leech antihemostatic proteins"/>
    <property type="match status" value="1"/>
</dbReference>
<dbReference type="EMBL" id="CALNXJ010000007">
    <property type="protein sequence ID" value="CAH3044861.1"/>
    <property type="molecule type" value="Genomic_DNA"/>
</dbReference>
<feature type="domain" description="WAP" evidence="10">
    <location>
        <begin position="822"/>
        <end position="869"/>
    </location>
</feature>
<feature type="chain" id="PRO_5043358983" evidence="7">
    <location>
        <begin position="22"/>
        <end position="1386"/>
    </location>
</feature>
<dbReference type="GO" id="GO:0004867">
    <property type="term" value="F:serine-type endopeptidase inhibitor activity"/>
    <property type="evidence" value="ECO:0007669"/>
    <property type="project" value="InterPro"/>
</dbReference>
<feature type="domain" description="Thyroglobulin type-1" evidence="8">
    <location>
        <begin position="186"/>
        <end position="253"/>
    </location>
</feature>
<dbReference type="Pfam" id="PF00086">
    <property type="entry name" value="Thyroglobulin_1"/>
    <property type="match status" value="9"/>
</dbReference>
<dbReference type="FunFam" id="4.10.75.10:FF:000001">
    <property type="entry name" value="Anosmin 1"/>
    <property type="match status" value="1"/>
</dbReference>
<feature type="disulfide bond" evidence="5">
    <location>
        <begin position="652"/>
        <end position="672"/>
    </location>
</feature>
<dbReference type="Gene3D" id="4.10.800.10">
    <property type="entry name" value="Thyroglobulin type-1"/>
    <property type="match status" value="9"/>
</dbReference>
<keyword evidence="4 5" id="KW-1015">Disulfide bond</keyword>
<organism evidence="11 12">
    <name type="scientific">Pocillopora meandrina</name>
    <dbReference type="NCBI Taxonomy" id="46732"/>
    <lineage>
        <taxon>Eukaryota</taxon>
        <taxon>Metazoa</taxon>
        <taxon>Cnidaria</taxon>
        <taxon>Anthozoa</taxon>
        <taxon>Hexacorallia</taxon>
        <taxon>Scleractinia</taxon>
        <taxon>Astrocoeniina</taxon>
        <taxon>Pocilloporidae</taxon>
        <taxon>Pocillopora</taxon>
    </lineage>
</organism>
<evidence type="ECO:0000256" key="2">
    <source>
        <dbReference type="ARBA" id="ARBA00022525"/>
    </source>
</evidence>
<feature type="disulfide bond" evidence="5">
    <location>
        <begin position="1149"/>
        <end position="1156"/>
    </location>
</feature>
<evidence type="ECO:0000313" key="12">
    <source>
        <dbReference type="Proteomes" id="UP001159428"/>
    </source>
</evidence>
<comment type="caution">
    <text evidence="11">The sequence shown here is derived from an EMBL/GenBank/DDBJ whole genome shotgun (WGS) entry which is preliminary data.</text>
</comment>
<dbReference type="InterPro" id="IPR008197">
    <property type="entry name" value="WAP_dom"/>
</dbReference>
<feature type="domain" description="Thyroglobulin type-1" evidence="8">
    <location>
        <begin position="303"/>
        <end position="374"/>
    </location>
</feature>
<evidence type="ECO:0000259" key="9">
    <source>
        <dbReference type="PROSITE" id="PS51252"/>
    </source>
</evidence>
<dbReference type="SMART" id="SM00217">
    <property type="entry name" value="WAP"/>
    <property type="match status" value="4"/>
</dbReference>
<dbReference type="Pfam" id="PF00095">
    <property type="entry name" value="WAP"/>
    <property type="match status" value="4"/>
</dbReference>
<feature type="domain" description="Thyroglobulin type-1" evidence="8">
    <location>
        <begin position="990"/>
        <end position="1062"/>
    </location>
</feature>
<dbReference type="SUPFAM" id="SSF57256">
    <property type="entry name" value="Elafin-like"/>
    <property type="match status" value="4"/>
</dbReference>
<evidence type="ECO:0000256" key="1">
    <source>
        <dbReference type="ARBA" id="ARBA00004613"/>
    </source>
</evidence>
<keyword evidence="3" id="KW-0677">Repeat</keyword>
<feature type="domain" description="Thyroglobulin type-1" evidence="8">
    <location>
        <begin position="122"/>
        <end position="183"/>
    </location>
</feature>
<feature type="disulfide bond" evidence="5">
    <location>
        <begin position="961"/>
        <end position="968"/>
    </location>
</feature>
<feature type="domain" description="Thyroglobulin type-1" evidence="8">
    <location>
        <begin position="613"/>
        <end position="672"/>
    </location>
</feature>
<dbReference type="InterPro" id="IPR036645">
    <property type="entry name" value="Elafin-like_sf"/>
</dbReference>
<evidence type="ECO:0000256" key="6">
    <source>
        <dbReference type="SAM" id="Phobius"/>
    </source>
</evidence>
<feature type="domain" description="Thyroglobulin type-1" evidence="8">
    <location>
        <begin position="926"/>
        <end position="989"/>
    </location>
</feature>
<feature type="domain" description="Thyroglobulin type-1" evidence="8">
    <location>
        <begin position="1115"/>
        <end position="1177"/>
    </location>
</feature>
<feature type="domain" description="WAP" evidence="10">
    <location>
        <begin position="509"/>
        <end position="557"/>
    </location>
</feature>
<dbReference type="CDD" id="cd00199">
    <property type="entry name" value="WAP"/>
    <property type="match status" value="3"/>
</dbReference>
<dbReference type="PANTHER" id="PTHR12352">
    <property type="entry name" value="SECRETED MODULAR CALCIUM-BINDING PROTEIN"/>
    <property type="match status" value="1"/>
</dbReference>
<sequence>MNNLKLGFVLIVIIQATLLSAVKDGLCPRASPYGPCVTTCGADEDCDGSKKCCSNGCGSWCLEPMCPSGQQHVDCPAQLCNYAGCPDKPQESLRCVVESCGKCSVKFINKTTGQTVNCGPVETLCKRMLAATHKKPLLLGQYVPSCDANGHFIRVQFHEAYFFCVDDRGIPDFSTRSRTQPKCPELSLCQKKRKEAEKLPPLGRFVPQCKSDGSFKEKQCHSSTGQCWCVDQNGHEWSGTRTRGDLDCTTSVCPVSVRGFDCDPMLCNTASCPAHKDATCRVNTCGKCEVEFLDKNGRKVDCFSKCQNQRLKALGTRSLDEKPAHPIIGRFVPQCAADGSYEEVQCYGSTGYCWCVDVGGNPVVGTMNRGLPHCNKTAMGVCSGKPMFTCLRNFCQWSTCPAHPEAKCRINPCGGCKVEFIDKNSKVVDCHEGLSKCKLQEKKASAFSGSGLQPVGRFVPKCEADGSYSKIQCWSSTGYCWCVDKNGTELQGTRVRGMPVCPSQGRSKRSIKDGFCPIVKQPRTGACSNKCSSDNECQEMQKCCNVSGCGLTCQEPSFTTCPNGKPFLLCLHMCQFARCPAYPKATCFSDPCKMCKVEFHDEQGNIVNCTKGLTRCQAQQKLSTGMLGEFVPKCMSNGSFESVQSHEGYFWCVDADGKEVNGTRRRFQKPTCLSQLKSSLTLCQLQTLQSGETPMPGRYIPQCKADGSFEEVQCHPSTGYCWCVNTQGWEIKGTKVRGRPTCSKVCAPVVCRMYCEFGWAQGPDGCDICKCKEVPIKPGFCPAVEPDQVATCTEKCSTDNDCLGNQKCCSNGCGRVCTAPEYKAKPGYCPAVDIHHVGICKSECSSDRDCQGEQKCCGNGCGRVCSAPVREACPRGAPFIMCHNNPCERASCPANPKAKCLPDNCGGCNAQFFDDNDNIVDCLASATKCQKEYLDATASPGMVGQFVPKCAADGSYAPVQCYGSIGFCWCVDRDGKELPNTRVRGQPKCSTKCQKENLNATQNPPIGRFVPKCNADGSYAPVQCHGSIGFCWCVDKDGKEIPDTRIRGRPTCAITFSIGPSCDDGKTWQLCGDTCKNASCTSNPDANCVAPMGGCGPDACKPKFYNRMGKEVQCLTECQQKAYQATHPALVGAFIPQCNADGSYALVQCWGSTGYCWCASEDGSEWPGTRVRGKPNCDANKGPQLLSVHVGLTFNYSLGLVKDVLGQFKESVKTQMITMFSLKENQLHGLEVQEGSILVGFSVEPASGGKDLRDFADEITEKARNHELVIEFSGITFVAEPDVMLASPMYVEEKTVSKKQEETASSSVSVTSVAFISVFCTLAVVAVALVAFKVGSLVFLSVYYTKEKTFSFQVKFTFCSDESWCHGGVKAMFKFIMKSTACRRVS</sequence>
<evidence type="ECO:0000313" key="11">
    <source>
        <dbReference type="EMBL" id="CAH3044861.1"/>
    </source>
</evidence>
<feature type="domain" description="Antistasin-like" evidence="9">
    <location>
        <begin position="746"/>
        <end position="771"/>
    </location>
</feature>
<comment type="subcellular location">
    <subcellularLocation>
        <location evidence="1">Secreted</location>
    </subcellularLocation>
</comment>
<keyword evidence="6" id="KW-1133">Transmembrane helix</keyword>
<dbReference type="InterPro" id="IPR000716">
    <property type="entry name" value="Thyroglobulin_1"/>
</dbReference>
<dbReference type="SUPFAM" id="SSF57610">
    <property type="entry name" value="Thyroglobulin type-1 domain"/>
    <property type="match status" value="9"/>
</dbReference>
<gene>
    <name evidence="11" type="ORF">PMEA_00031441</name>
</gene>
<dbReference type="PANTHER" id="PTHR12352:SF3">
    <property type="entry name" value="NIDOGEN-2"/>
    <property type="match status" value="1"/>
</dbReference>
<evidence type="ECO:0000256" key="7">
    <source>
        <dbReference type="SAM" id="SignalP"/>
    </source>
</evidence>
<feature type="disulfide bond" evidence="5">
    <location>
        <begin position="714"/>
        <end position="721"/>
    </location>
</feature>
<dbReference type="PROSITE" id="PS51252">
    <property type="entry name" value="ANTISTASIN"/>
    <property type="match status" value="1"/>
</dbReference>
<keyword evidence="6" id="KW-0812">Transmembrane</keyword>
<feature type="disulfide bond" evidence="5">
    <location>
        <begin position="346"/>
        <end position="353"/>
    </location>
</feature>
<dbReference type="PROSITE" id="PS51390">
    <property type="entry name" value="WAP"/>
    <property type="match status" value="4"/>
</dbReference>
<dbReference type="Proteomes" id="UP001159428">
    <property type="component" value="Unassembled WGS sequence"/>
</dbReference>
<evidence type="ECO:0000256" key="3">
    <source>
        <dbReference type="ARBA" id="ARBA00022737"/>
    </source>
</evidence>
<feature type="domain" description="WAP" evidence="10">
    <location>
        <begin position="20"/>
        <end position="65"/>
    </location>
</feature>
<dbReference type="GO" id="GO:0005615">
    <property type="term" value="C:extracellular space"/>
    <property type="evidence" value="ECO:0007669"/>
    <property type="project" value="TreeGrafter"/>
</dbReference>
<dbReference type="PROSITE" id="PS51162">
    <property type="entry name" value="THYROGLOBULIN_1_2"/>
    <property type="match status" value="9"/>
</dbReference>
<dbReference type="SMART" id="SM00211">
    <property type="entry name" value="TY"/>
    <property type="match status" value="9"/>
</dbReference>
<feature type="transmembrane region" description="Helical" evidence="6">
    <location>
        <begin position="1313"/>
        <end position="1343"/>
    </location>
</feature>
<evidence type="ECO:0000256" key="5">
    <source>
        <dbReference type="PROSITE-ProRule" id="PRU00500"/>
    </source>
</evidence>
<dbReference type="InterPro" id="IPR004094">
    <property type="entry name" value="Antistasin-like"/>
</dbReference>
<feature type="domain" description="Thyroglobulin type-1" evidence="8">
    <location>
        <begin position="680"/>
        <end position="742"/>
    </location>
</feature>
<dbReference type="InterPro" id="IPR051950">
    <property type="entry name" value="Dev_reg/Prot_inhib"/>
</dbReference>
<keyword evidence="2" id="KW-0964">Secreted</keyword>
<evidence type="ECO:0000256" key="4">
    <source>
        <dbReference type="ARBA" id="ARBA00023157"/>
    </source>
</evidence>
<feature type="domain" description="WAP" evidence="10">
    <location>
        <begin position="774"/>
        <end position="821"/>
    </location>
</feature>
<dbReference type="CDD" id="cd00191">
    <property type="entry name" value="TY"/>
    <property type="match status" value="8"/>
</dbReference>
<feature type="disulfide bond" evidence="5">
    <location>
        <begin position="473"/>
        <end position="480"/>
    </location>
</feature>
<comment type="caution">
    <text evidence="5">Lacks conserved residue(s) required for the propagation of feature annotation.</text>
</comment>
<keyword evidence="7" id="KW-0732">Signal</keyword>
<proteinExistence type="predicted"/>
<evidence type="ECO:0000259" key="10">
    <source>
        <dbReference type="PROSITE" id="PS51390"/>
    </source>
</evidence>
<keyword evidence="6" id="KW-0472">Membrane</keyword>
<dbReference type="InterPro" id="IPR036857">
    <property type="entry name" value="Thyroglobulin_1_sf"/>
</dbReference>
<reference evidence="11 12" key="1">
    <citation type="submission" date="2022-05" db="EMBL/GenBank/DDBJ databases">
        <authorList>
            <consortium name="Genoscope - CEA"/>
            <person name="William W."/>
        </authorList>
    </citation>
    <scope>NUCLEOTIDE SEQUENCE [LARGE SCALE GENOMIC DNA]</scope>
</reference>
<feature type="domain" description="Thyroglobulin type-1" evidence="8">
    <location>
        <begin position="434"/>
        <end position="501"/>
    </location>
</feature>
<feature type="disulfide bond" evidence="5">
    <location>
        <begin position="220"/>
        <end position="227"/>
    </location>
</feature>
<feature type="disulfide bond" evidence="5">
    <location>
        <begin position="1024"/>
        <end position="1031"/>
    </location>
</feature>
<protein>
    <submittedName>
        <fullName evidence="11">Uncharacterized protein</fullName>
    </submittedName>
</protein>
<dbReference type="Gene3D" id="4.10.75.10">
    <property type="entry name" value="Elafin-like"/>
    <property type="match status" value="4"/>
</dbReference>
<dbReference type="InterPro" id="IPR011061">
    <property type="entry name" value="Hirudin/antistatin"/>
</dbReference>
<evidence type="ECO:0000259" key="8">
    <source>
        <dbReference type="PROSITE" id="PS51162"/>
    </source>
</evidence>
<feature type="signal peptide" evidence="7">
    <location>
        <begin position="1"/>
        <end position="21"/>
    </location>
</feature>
<dbReference type="PROSITE" id="PS00484">
    <property type="entry name" value="THYROGLOBULIN_1_1"/>
    <property type="match status" value="6"/>
</dbReference>
<keyword evidence="12" id="KW-1185">Reference proteome</keyword>
<name>A0AAU9W1D1_9CNID</name>
<accession>A0AAU9W1D1</accession>